<proteinExistence type="predicted"/>
<feature type="compositionally biased region" description="Acidic residues" evidence="1">
    <location>
        <begin position="89"/>
        <end position="100"/>
    </location>
</feature>
<keyword evidence="3" id="KW-1185">Reference proteome</keyword>
<feature type="region of interest" description="Disordered" evidence="1">
    <location>
        <begin position="263"/>
        <end position="364"/>
    </location>
</feature>
<dbReference type="AntiFam" id="ANF00076">
    <property type="entry name" value="Shadow ORF (opposite copA)"/>
</dbReference>
<feature type="compositionally biased region" description="Basic and acidic residues" evidence="1">
    <location>
        <begin position="308"/>
        <end position="326"/>
    </location>
</feature>
<feature type="compositionally biased region" description="Basic and acidic residues" evidence="1">
    <location>
        <begin position="54"/>
        <end position="88"/>
    </location>
</feature>
<protein>
    <submittedName>
        <fullName evidence="2">Uncharacterized protein</fullName>
    </submittedName>
</protein>
<evidence type="ECO:0000256" key="1">
    <source>
        <dbReference type="SAM" id="MobiDB-lite"/>
    </source>
</evidence>
<reference evidence="2 3" key="1">
    <citation type="submission" date="2015-02" db="EMBL/GenBank/DDBJ databases">
        <title>Draft genome sequences of ten Microbacterium spp. with emphasis on heavy metal contaminated environments.</title>
        <authorList>
            <person name="Corretto E."/>
        </authorList>
    </citation>
    <scope>NUCLEOTIDE SEQUENCE [LARGE SCALE GENOMIC DNA]</scope>
    <source>
        <strain evidence="2 3">DSM 18659</strain>
    </source>
</reference>
<evidence type="ECO:0000313" key="3">
    <source>
        <dbReference type="Proteomes" id="UP000033451"/>
    </source>
</evidence>
<dbReference type="Proteomes" id="UP000033451">
    <property type="component" value="Unassembled WGS sequence"/>
</dbReference>
<accession>A0A0F0LXM6</accession>
<gene>
    <name evidence="2" type="ORF">RR49_00237</name>
</gene>
<evidence type="ECO:0000313" key="2">
    <source>
        <dbReference type="EMBL" id="KJL42767.1"/>
    </source>
</evidence>
<dbReference type="AlphaFoldDB" id="A0A0F0LXM6"/>
<comment type="caution">
    <text evidence="2">The sequence shown here is derived from an EMBL/GenBank/DDBJ whole genome shotgun (WGS) entry which is preliminary data.</text>
</comment>
<sequence length="460" mass="50585">MRSRDGHGAGGDGAGLVQHDGVDAAGLLQHLGSADQDAQLRAPPGADKQRGRRRQPERARARDDQRRHRGGERDLRGSPDQKPHRERDDGEGDDDGDEDRGDPVGEALHLRLPGLRLLHQPGHPGQLRVRADPGELHQQPAAGVHRRADHLRAGGDFDGDGLAGQHRLVHRGDTLGDDTVGGDLLPRPHHHDVAGHQLGDRDALLDTRAEDDGVFRAQLQQGAQSLPGLPLRAGLQVAAEEDEHRHQCGDLQIHLVTAGLRGADEGHAHPHPGHPGTAEEQGIQGPAERSQHAEADQGVHRRRTVTGVDRRGTVERPRPPHHDRGRQGQGQPLPVGELQRRDHRQHRHRHRQDRRDDQPLPQRHQLRILRRGLLVGGVDGWGGDGCPVPGLLDRRDQLLHRHRGLGVHAGLLGGEVDRRRHPGQLVQLPLHPGRARRAGHPGDVEIDIRRRRGHDAEARL</sequence>
<organism evidence="2 3">
    <name type="scientific">Microbacterium ginsengisoli</name>
    <dbReference type="NCBI Taxonomy" id="400772"/>
    <lineage>
        <taxon>Bacteria</taxon>
        <taxon>Bacillati</taxon>
        <taxon>Actinomycetota</taxon>
        <taxon>Actinomycetes</taxon>
        <taxon>Micrococcales</taxon>
        <taxon>Microbacteriaceae</taxon>
        <taxon>Microbacterium</taxon>
    </lineage>
</organism>
<feature type="region of interest" description="Disordered" evidence="1">
    <location>
        <begin position="27"/>
        <end position="105"/>
    </location>
</feature>
<name>A0A0F0LXM6_9MICO</name>
<feature type="compositionally biased region" description="Basic residues" evidence="1">
    <location>
        <begin position="341"/>
        <end position="352"/>
    </location>
</feature>
<dbReference type="EMBL" id="JYIY01000045">
    <property type="protein sequence ID" value="KJL42767.1"/>
    <property type="molecule type" value="Genomic_DNA"/>
</dbReference>
<feature type="compositionally biased region" description="Basic and acidic residues" evidence="1">
    <location>
        <begin position="289"/>
        <end position="299"/>
    </location>
</feature>